<dbReference type="GO" id="GO:0016787">
    <property type="term" value="F:hydrolase activity"/>
    <property type="evidence" value="ECO:0007669"/>
    <property type="project" value="UniProtKB-KW"/>
</dbReference>
<organism evidence="4 5">
    <name type="scientific">Marinospirillum alkalitolerans</name>
    <dbReference type="NCBI Taxonomy" id="3123374"/>
    <lineage>
        <taxon>Bacteria</taxon>
        <taxon>Pseudomonadati</taxon>
        <taxon>Pseudomonadota</taxon>
        <taxon>Gammaproteobacteria</taxon>
        <taxon>Oceanospirillales</taxon>
        <taxon>Oceanospirillaceae</taxon>
        <taxon>Marinospirillum</taxon>
    </lineage>
</organism>
<dbReference type="RefSeq" id="WP_405340466.1">
    <property type="nucleotide sequence ID" value="NZ_JBANFI010000006.1"/>
</dbReference>
<proteinExistence type="inferred from homology"/>
<dbReference type="InterPro" id="IPR001130">
    <property type="entry name" value="TatD-like"/>
</dbReference>
<keyword evidence="2" id="KW-0479">Metal-binding</keyword>
<dbReference type="SUPFAM" id="SSF51556">
    <property type="entry name" value="Metallo-dependent hydrolases"/>
    <property type="match status" value="1"/>
</dbReference>
<keyword evidence="3 4" id="KW-0378">Hydrolase</keyword>
<comment type="similarity">
    <text evidence="1">Belongs to the metallo-dependent hydrolases superfamily. TatD-type hydrolase family.</text>
</comment>
<dbReference type="CDD" id="cd01310">
    <property type="entry name" value="TatD_DNAse"/>
    <property type="match status" value="1"/>
</dbReference>
<dbReference type="PANTHER" id="PTHR46124:SF2">
    <property type="entry name" value="D-AMINOACYL-TRNA DEACYLASE"/>
    <property type="match status" value="1"/>
</dbReference>
<dbReference type="EMBL" id="JBANFI010000006">
    <property type="protein sequence ID" value="MFK7161509.1"/>
    <property type="molecule type" value="Genomic_DNA"/>
</dbReference>
<dbReference type="NCBIfam" id="TIGR00010">
    <property type="entry name" value="YchF/TatD family DNA exonuclease"/>
    <property type="match status" value="1"/>
</dbReference>
<reference evidence="4 5" key="1">
    <citation type="submission" date="2024-02" db="EMBL/GenBank/DDBJ databases">
        <title>Marinospirillum sp. MEB 164 isolated from Lonar lake sediment.</title>
        <authorList>
            <person name="Joshi A."/>
            <person name="Thite S."/>
        </authorList>
    </citation>
    <scope>NUCLEOTIDE SEQUENCE [LARGE SCALE GENOMIC DNA]</scope>
    <source>
        <strain evidence="4 5">MEB164</strain>
    </source>
</reference>
<dbReference type="Gene3D" id="3.20.20.140">
    <property type="entry name" value="Metal-dependent hydrolases"/>
    <property type="match status" value="1"/>
</dbReference>
<dbReference type="PROSITE" id="PS01137">
    <property type="entry name" value="TATD_1"/>
    <property type="match status" value="1"/>
</dbReference>
<dbReference type="InterPro" id="IPR015991">
    <property type="entry name" value="TatD/YcfH-like"/>
</dbReference>
<dbReference type="PROSITE" id="PS01090">
    <property type="entry name" value="TATD_2"/>
    <property type="match status" value="1"/>
</dbReference>
<keyword evidence="5" id="KW-1185">Reference proteome</keyword>
<gene>
    <name evidence="4" type="ORF">V6U78_10715</name>
</gene>
<comment type="caution">
    <text evidence="4">The sequence shown here is derived from an EMBL/GenBank/DDBJ whole genome shotgun (WGS) entry which is preliminary data.</text>
</comment>
<evidence type="ECO:0000256" key="1">
    <source>
        <dbReference type="ARBA" id="ARBA00009275"/>
    </source>
</evidence>
<dbReference type="PIRSF" id="PIRSF005902">
    <property type="entry name" value="DNase_TatD"/>
    <property type="match status" value="1"/>
</dbReference>
<evidence type="ECO:0000256" key="3">
    <source>
        <dbReference type="ARBA" id="ARBA00022801"/>
    </source>
</evidence>
<dbReference type="InterPro" id="IPR018228">
    <property type="entry name" value="DNase_TatD-rel_CS"/>
</dbReference>
<sequence>MHLVDSHCHLDMLDLTRTSVGADADLAQVLAAARRRGVKHFLSVNVDPHQFDALQALVAPFADVSLSLGLHPLHYQEAPALTSADLLEKARHEQVVAIGETGLDYHYDQTYQAQQRASFAEHLEVALAVNKPVIVHTRDAAEDTLALLRPFCERGGQGVIHCFTEDLAFAREVIAMGLYISFSGIVTFHSAKALREVARVVPLDRVLVETDAPYLAPVPFRGQQNEPGYVREVASCLAELRGLSPELVAQQTTENFFRLFQCARPVFTPEFELNS</sequence>
<dbReference type="Pfam" id="PF01026">
    <property type="entry name" value="TatD_DNase"/>
    <property type="match status" value="1"/>
</dbReference>
<name>A0ABW8Q0B3_9GAMM</name>
<dbReference type="InterPro" id="IPR032466">
    <property type="entry name" value="Metal_Hydrolase"/>
</dbReference>
<evidence type="ECO:0000313" key="4">
    <source>
        <dbReference type="EMBL" id="MFK7161509.1"/>
    </source>
</evidence>
<protein>
    <submittedName>
        <fullName evidence="4">TatD family hydrolase</fullName>
    </submittedName>
</protein>
<evidence type="ECO:0000256" key="2">
    <source>
        <dbReference type="ARBA" id="ARBA00022723"/>
    </source>
</evidence>
<evidence type="ECO:0000313" key="5">
    <source>
        <dbReference type="Proteomes" id="UP001621714"/>
    </source>
</evidence>
<dbReference type="PANTHER" id="PTHR46124">
    <property type="entry name" value="D-AMINOACYL-TRNA DEACYLASE"/>
    <property type="match status" value="1"/>
</dbReference>
<accession>A0ABW8Q0B3</accession>
<dbReference type="Proteomes" id="UP001621714">
    <property type="component" value="Unassembled WGS sequence"/>
</dbReference>